<evidence type="ECO:0000259" key="11">
    <source>
        <dbReference type="PROSITE" id="PS50893"/>
    </source>
</evidence>
<dbReference type="InterPro" id="IPR003593">
    <property type="entry name" value="AAA+_ATPase"/>
</dbReference>
<dbReference type="GO" id="GO:0140359">
    <property type="term" value="F:ABC-type transporter activity"/>
    <property type="evidence" value="ECO:0007669"/>
    <property type="project" value="InterPro"/>
</dbReference>
<feature type="transmembrane region" description="Helical" evidence="10">
    <location>
        <begin position="26"/>
        <end position="44"/>
    </location>
</feature>
<dbReference type="CDD" id="cd18596">
    <property type="entry name" value="ABC_6TM_VMR1_D1_like"/>
    <property type="match status" value="1"/>
</dbReference>
<evidence type="ECO:0000313" key="13">
    <source>
        <dbReference type="EMBL" id="PPQ77073.1"/>
    </source>
</evidence>
<evidence type="ECO:0000256" key="1">
    <source>
        <dbReference type="ARBA" id="ARBA00004141"/>
    </source>
</evidence>
<evidence type="ECO:0000256" key="8">
    <source>
        <dbReference type="ARBA" id="ARBA00023136"/>
    </source>
</evidence>
<organism evidence="13 14">
    <name type="scientific">Psilocybe cyanescens</name>
    <dbReference type="NCBI Taxonomy" id="93625"/>
    <lineage>
        <taxon>Eukaryota</taxon>
        <taxon>Fungi</taxon>
        <taxon>Dikarya</taxon>
        <taxon>Basidiomycota</taxon>
        <taxon>Agaricomycotina</taxon>
        <taxon>Agaricomycetes</taxon>
        <taxon>Agaricomycetidae</taxon>
        <taxon>Agaricales</taxon>
        <taxon>Agaricineae</taxon>
        <taxon>Strophariaceae</taxon>
        <taxon>Psilocybe</taxon>
    </lineage>
</organism>
<dbReference type="GO" id="GO:0016887">
    <property type="term" value="F:ATP hydrolysis activity"/>
    <property type="evidence" value="ECO:0007669"/>
    <property type="project" value="InterPro"/>
</dbReference>
<dbReference type="InterPro" id="IPR036640">
    <property type="entry name" value="ABC1_TM_sf"/>
</dbReference>
<dbReference type="Pfam" id="PF00664">
    <property type="entry name" value="ABC_membrane"/>
    <property type="match status" value="2"/>
</dbReference>
<evidence type="ECO:0000256" key="7">
    <source>
        <dbReference type="ARBA" id="ARBA00022989"/>
    </source>
</evidence>
<dbReference type="PANTHER" id="PTHR24223:SF356">
    <property type="entry name" value="ATP-BINDING CASSETTE TRANSPORTER ABC4"/>
    <property type="match status" value="1"/>
</dbReference>
<dbReference type="PANTHER" id="PTHR24223">
    <property type="entry name" value="ATP-BINDING CASSETTE SUB-FAMILY C"/>
    <property type="match status" value="1"/>
</dbReference>
<feature type="transmembrane region" description="Helical" evidence="10">
    <location>
        <begin position="1103"/>
        <end position="1123"/>
    </location>
</feature>
<feature type="domain" description="ABC transmembrane type-1" evidence="12">
    <location>
        <begin position="888"/>
        <end position="1158"/>
    </location>
</feature>
<dbReference type="FunFam" id="3.40.50.300:FF:000838">
    <property type="entry name" value="ABC multidrug transporter (Eurofung)"/>
    <property type="match status" value="1"/>
</dbReference>
<feature type="transmembrane region" description="Helical" evidence="10">
    <location>
        <begin position="1135"/>
        <end position="1151"/>
    </location>
</feature>
<keyword evidence="6" id="KW-0067">ATP-binding</keyword>
<evidence type="ECO:0000256" key="9">
    <source>
        <dbReference type="SAM" id="MobiDB-lite"/>
    </source>
</evidence>
<reference evidence="13 14" key="1">
    <citation type="journal article" date="2018" name="Evol. Lett.">
        <title>Horizontal gene cluster transfer increased hallucinogenic mushroom diversity.</title>
        <authorList>
            <person name="Reynolds H.T."/>
            <person name="Vijayakumar V."/>
            <person name="Gluck-Thaler E."/>
            <person name="Korotkin H.B."/>
            <person name="Matheny P.B."/>
            <person name="Slot J.C."/>
        </authorList>
    </citation>
    <scope>NUCLEOTIDE SEQUENCE [LARGE SCALE GENOMIC DNA]</scope>
    <source>
        <strain evidence="13 14">2631</strain>
    </source>
</reference>
<feature type="transmembrane region" description="Helical" evidence="10">
    <location>
        <begin position="367"/>
        <end position="385"/>
    </location>
</feature>
<keyword evidence="3 10" id="KW-0812">Transmembrane</keyword>
<evidence type="ECO:0000256" key="2">
    <source>
        <dbReference type="ARBA" id="ARBA00022448"/>
    </source>
</evidence>
<feature type="transmembrane region" description="Helical" evidence="10">
    <location>
        <begin position="463"/>
        <end position="483"/>
    </location>
</feature>
<dbReference type="FunFam" id="1.20.1560.10:FF:000013">
    <property type="entry name" value="ABC transporter C family member 2"/>
    <property type="match status" value="1"/>
</dbReference>
<feature type="transmembrane region" description="Helical" evidence="10">
    <location>
        <begin position="875"/>
        <end position="898"/>
    </location>
</feature>
<dbReference type="CDD" id="cd03250">
    <property type="entry name" value="ABCC_MRP_domain1"/>
    <property type="match status" value="1"/>
</dbReference>
<feature type="transmembrane region" description="Helical" evidence="10">
    <location>
        <begin position="918"/>
        <end position="941"/>
    </location>
</feature>
<dbReference type="CDD" id="cd03244">
    <property type="entry name" value="ABCC_MRP_domain2"/>
    <property type="match status" value="1"/>
</dbReference>
<dbReference type="InterPro" id="IPR027417">
    <property type="entry name" value="P-loop_NTPase"/>
</dbReference>
<dbReference type="CDD" id="cd18604">
    <property type="entry name" value="ABC_6TM_VMR1_D2_like"/>
    <property type="match status" value="1"/>
</dbReference>
<feature type="compositionally biased region" description="Acidic residues" evidence="9">
    <location>
        <begin position="287"/>
        <end position="299"/>
    </location>
</feature>
<keyword evidence="14" id="KW-1185">Reference proteome</keyword>
<evidence type="ECO:0008006" key="15">
    <source>
        <dbReference type="Google" id="ProtNLM"/>
    </source>
</evidence>
<evidence type="ECO:0000256" key="10">
    <source>
        <dbReference type="SAM" id="Phobius"/>
    </source>
</evidence>
<dbReference type="STRING" id="93625.A0A409WF15"/>
<dbReference type="InterPro" id="IPR050173">
    <property type="entry name" value="ABC_transporter_C-like"/>
</dbReference>
<protein>
    <recommendedName>
        <fullName evidence="15">P-loop containing nucleoside triphosphate hydrolase protein</fullName>
    </recommendedName>
</protein>
<feature type="region of interest" description="Disordered" evidence="9">
    <location>
        <begin position="271"/>
        <end position="340"/>
    </location>
</feature>
<dbReference type="OrthoDB" id="6500128at2759"/>
<evidence type="ECO:0000313" key="14">
    <source>
        <dbReference type="Proteomes" id="UP000283269"/>
    </source>
</evidence>
<dbReference type="SUPFAM" id="SSF90123">
    <property type="entry name" value="ABC transporter transmembrane region"/>
    <property type="match status" value="2"/>
</dbReference>
<dbReference type="PROSITE" id="PS50893">
    <property type="entry name" value="ABC_TRANSPORTER_2"/>
    <property type="match status" value="2"/>
</dbReference>
<dbReference type="Proteomes" id="UP000283269">
    <property type="component" value="Unassembled WGS sequence"/>
</dbReference>
<dbReference type="InParanoid" id="A0A409WF15"/>
<evidence type="ECO:0000256" key="5">
    <source>
        <dbReference type="ARBA" id="ARBA00022741"/>
    </source>
</evidence>
<evidence type="ECO:0000256" key="3">
    <source>
        <dbReference type="ARBA" id="ARBA00022692"/>
    </source>
</evidence>
<proteinExistence type="predicted"/>
<dbReference type="Pfam" id="PF00005">
    <property type="entry name" value="ABC_tran"/>
    <property type="match status" value="2"/>
</dbReference>
<feature type="transmembrane region" description="Helical" evidence="10">
    <location>
        <begin position="391"/>
        <end position="414"/>
    </location>
</feature>
<keyword evidence="5" id="KW-0547">Nucleotide-binding</keyword>
<dbReference type="Gene3D" id="1.20.1560.10">
    <property type="entry name" value="ABC transporter type 1, transmembrane domain"/>
    <property type="match status" value="2"/>
</dbReference>
<feature type="domain" description="ABC transmembrane type-1" evidence="12">
    <location>
        <begin position="344"/>
        <end position="519"/>
    </location>
</feature>
<dbReference type="GO" id="GO:0005524">
    <property type="term" value="F:ATP binding"/>
    <property type="evidence" value="ECO:0007669"/>
    <property type="project" value="UniProtKB-KW"/>
</dbReference>
<sequence length="1447" mass="159625">LPPYIRKLYSTFLAALALVSNGTGRLATRFNIILLLVTLGVYGYRDIWPLATYDLVPADIAEGGILWAKISVLVFITTVIPLFCPRPYIPVDPKHPMPVPSPEQTSSWISRVTYTYVDSVILLANRVSHLSYNQLPPLSDYDAASYQAQKAFPAGNSLSKPFVSLARPSLAFPGLSASTKLLRACPSSYTYDVLWYSTYISYMETEGANATIKPWLWILMILIGPLSKSLFEHWNLYLETVILVRIQAVLTQLVFAHSLRIRLKAEAPEDASPVPAIENASPSDVLMTEENDDHSDEDSTIQAASHAASRDGTSTPGSVKGKTSENFEAQAKPTVPKKHSGDAENLLGKINNLVTSDLDSIVDGGEFLNFLVYIPLQIIFSIVFLSKVLGWSALVGLFTTLALSPLAGYVAKLVNNVQEIKMKKTDARLFGWENKMSQKLDEKREEELRWIWKMKVLRTINGVLSMFIPTLAMLLTYGAHTVIMKEDLTASKIFSSMAVFSIMRDQLNRIAWQSNMMIEAKVSVDRLTDFLHNTEVLDRFSKTDKAETIRISLPIETDEAEDLEVGFRNATFAWSAKEGDGTLTPSSRSYRLRVRDTLLFKRNCINLIVGPTGSGKTSMIMALLGEMHFMPTDADSWFNLPRLGGVAYAAQESWVQSSTIRENIVFGLPYDEERVVVIYQCALKHDLELFDAGDATEVGERGLTLSGGQKVGLSFNSSCMILTASLKARVTLARAIYSLAEIVLLDDVFAALDVHTSTWILNKCLRGDLVKGRTILLVTHNVALVAPVAKFVVSIGLDGTVNAEETDTALVEMEPEPESEQEPEQDILQGGEEVAPPAEVSNDGKLVVAEEILEGHITWRSLKLLTSALGGRHPILFYLGLTAMLSTVQISSVLQTWFLGVWGAQYESHAPSEVSLSYYLGIFSLLIFAHIFIVLFLVIFYNYRTIAASRAIHANLMNSVFGSTFRWLDETPVGRIIARCTQDIRTIDTNAPQSFLSVMDQCIGLITKLGVIVLFTPIFIFPGIAIAIVGTVIGSMYLRAQLSIKREMSNARSPLLAHFNAAIHGLVSIRAYGAQQAFKTESFSRIDHFSRIARASWNANRWIGVRTDFLGAIFIASLAFYQVYVQNTSASDTGFSLNMAVGFCSYIFWLIRTFNMFEVESNSLERIQSYMDIDHEPRPIDAGKPPAAWPTSGDLRVENLSARYSQSSPEVLHNLSFHIGSGQRIGIVGRTGSGKSSLTLALLRCILTEGTVYYDGIATNQINLEVLRSSITIIPQTPELLSGTLRQNLDPFEQHDDAKLNDALRAAGLFSLQEDAGEARLTLDSKIAGSGGNLSVGQRQIIALARAMVRGSKLLILDEATSAIDYKTDAVIQNTLRSRLDAGVTVITVAHRLQTIMDADKIMVLENGHILEFDSPKNLLKNEGGALRALVDGSGDKSTLYELSERI</sequence>
<keyword evidence="2" id="KW-0813">Transport</keyword>
<evidence type="ECO:0000256" key="6">
    <source>
        <dbReference type="ARBA" id="ARBA00022840"/>
    </source>
</evidence>
<feature type="non-terminal residue" evidence="13">
    <location>
        <position position="1"/>
    </location>
</feature>
<feature type="transmembrane region" description="Helical" evidence="10">
    <location>
        <begin position="1019"/>
        <end position="1038"/>
    </location>
</feature>
<dbReference type="GO" id="GO:0016020">
    <property type="term" value="C:membrane"/>
    <property type="evidence" value="ECO:0007669"/>
    <property type="project" value="UniProtKB-SubCell"/>
</dbReference>
<keyword evidence="7 10" id="KW-1133">Transmembrane helix</keyword>
<gene>
    <name evidence="13" type="ORF">CVT25_014886</name>
</gene>
<name>A0A409WF15_PSICY</name>
<comment type="caution">
    <text evidence="13">The sequence shown here is derived from an EMBL/GenBank/DDBJ whole genome shotgun (WGS) entry which is preliminary data.</text>
</comment>
<comment type="subcellular location">
    <subcellularLocation>
        <location evidence="1">Membrane</location>
        <topology evidence="1">Multi-pass membrane protein</topology>
    </subcellularLocation>
</comment>
<dbReference type="SMART" id="SM00382">
    <property type="entry name" value="AAA"/>
    <property type="match status" value="2"/>
</dbReference>
<evidence type="ECO:0000259" key="12">
    <source>
        <dbReference type="PROSITE" id="PS50929"/>
    </source>
</evidence>
<keyword evidence="8 10" id="KW-0472">Membrane</keyword>
<accession>A0A409WF15</accession>
<feature type="domain" description="ABC transporter" evidence="11">
    <location>
        <begin position="565"/>
        <end position="823"/>
    </location>
</feature>
<dbReference type="EMBL" id="NHYD01003444">
    <property type="protein sequence ID" value="PPQ77073.1"/>
    <property type="molecule type" value="Genomic_DNA"/>
</dbReference>
<dbReference type="InterPro" id="IPR011527">
    <property type="entry name" value="ABC1_TM_dom"/>
</dbReference>
<feature type="domain" description="ABC transporter" evidence="11">
    <location>
        <begin position="1195"/>
        <end position="1432"/>
    </location>
</feature>
<dbReference type="InterPro" id="IPR003439">
    <property type="entry name" value="ABC_transporter-like_ATP-bd"/>
</dbReference>
<dbReference type="Gene3D" id="3.40.50.300">
    <property type="entry name" value="P-loop containing nucleotide triphosphate hydrolases"/>
    <property type="match status" value="2"/>
</dbReference>
<dbReference type="PROSITE" id="PS50929">
    <property type="entry name" value="ABC_TM1F"/>
    <property type="match status" value="2"/>
</dbReference>
<dbReference type="SUPFAM" id="SSF52540">
    <property type="entry name" value="P-loop containing nucleoside triphosphate hydrolases"/>
    <property type="match status" value="2"/>
</dbReference>
<dbReference type="FunCoup" id="A0A409WF15">
    <property type="interactions" value="37"/>
</dbReference>
<feature type="transmembrane region" description="Helical" evidence="10">
    <location>
        <begin position="64"/>
        <end position="84"/>
    </location>
</feature>
<keyword evidence="4" id="KW-0677">Repeat</keyword>
<evidence type="ECO:0000256" key="4">
    <source>
        <dbReference type="ARBA" id="ARBA00022737"/>
    </source>
</evidence>